<organism evidence="3 4">
    <name type="scientific">Microlunatus sagamiharensis</name>
    <dbReference type="NCBI Taxonomy" id="546874"/>
    <lineage>
        <taxon>Bacteria</taxon>
        <taxon>Bacillati</taxon>
        <taxon>Actinomycetota</taxon>
        <taxon>Actinomycetes</taxon>
        <taxon>Propionibacteriales</taxon>
        <taxon>Propionibacteriaceae</taxon>
        <taxon>Microlunatus</taxon>
    </lineage>
</organism>
<dbReference type="EMBL" id="LT629799">
    <property type="protein sequence ID" value="SDU85755.1"/>
    <property type="molecule type" value="Genomic_DNA"/>
</dbReference>
<name>A0A1H2LYE8_9ACTN</name>
<dbReference type="STRING" id="546874.SAMN04488544_1048"/>
<protein>
    <submittedName>
        <fullName evidence="3">Phosphatidate phosphatase APP1</fullName>
    </submittedName>
</protein>
<gene>
    <name evidence="3" type="ORF">SAMN04488544_1048</name>
</gene>
<dbReference type="PANTHER" id="PTHR28208:SF3">
    <property type="entry name" value="PHOSPHATIDATE PHOSPHATASE APP1"/>
    <property type="match status" value="1"/>
</dbReference>
<dbReference type="InterPro" id="IPR052935">
    <property type="entry name" value="Mg2+_PAP"/>
</dbReference>
<feature type="domain" description="Phosphatidate phosphatase APP1 catalytic" evidence="2">
    <location>
        <begin position="161"/>
        <end position="312"/>
    </location>
</feature>
<accession>A0A1H2LYE8</accession>
<feature type="compositionally biased region" description="Polar residues" evidence="1">
    <location>
        <begin position="136"/>
        <end position="146"/>
    </location>
</feature>
<evidence type="ECO:0000256" key="1">
    <source>
        <dbReference type="SAM" id="MobiDB-lite"/>
    </source>
</evidence>
<evidence type="ECO:0000313" key="4">
    <source>
        <dbReference type="Proteomes" id="UP000198825"/>
    </source>
</evidence>
<evidence type="ECO:0000313" key="3">
    <source>
        <dbReference type="EMBL" id="SDU85755.1"/>
    </source>
</evidence>
<dbReference type="PANTHER" id="PTHR28208">
    <property type="entry name" value="PHOSPHATIDATE PHOSPHATASE APP1"/>
    <property type="match status" value="1"/>
</dbReference>
<dbReference type="GO" id="GO:0008195">
    <property type="term" value="F:phosphatidate phosphatase activity"/>
    <property type="evidence" value="ECO:0007669"/>
    <property type="project" value="InterPro"/>
</dbReference>
<sequence>MPSNPLPDQALHVAARLENRWVGWRTERARAKGYVPLVIPYTGYGSTSWIRVLGRVMLNRGTHRLTGEPIGTRGWRNFTSVPVQRARVRVEVGGSSAEVTADRSGLVDAVVEVALEPGWHRVTYAVEDTQDPARGTTPSNPRNPVSPTHGRVFVVDPETRFGLVSDIDDTVMVTALPRPLLAAWHTFVVNEHARTTTPGMPVLYERLTDTHAGTPVVYLSTGAWNVAPTLTRFLSRNLYPAGALLLTDWGPTPDALFRDGTKHKRDALERLASEFPDMRWLLVGDDGQHDPETYERFCERHPDRVVAVCIRQLSPGEAVLAGSGNRRHVRRDGSKVPWFFGNDGAALAEQLEAAGLLGDSPQQPEVEA</sequence>
<reference evidence="4" key="1">
    <citation type="submission" date="2016-10" db="EMBL/GenBank/DDBJ databases">
        <authorList>
            <person name="Varghese N."/>
            <person name="Submissions S."/>
        </authorList>
    </citation>
    <scope>NUCLEOTIDE SEQUENCE [LARGE SCALE GENOMIC DNA]</scope>
    <source>
        <strain evidence="4">DSM 21743</strain>
    </source>
</reference>
<feature type="region of interest" description="Disordered" evidence="1">
    <location>
        <begin position="130"/>
        <end position="150"/>
    </location>
</feature>
<dbReference type="Proteomes" id="UP000198825">
    <property type="component" value="Chromosome I"/>
</dbReference>
<proteinExistence type="predicted"/>
<dbReference type="AlphaFoldDB" id="A0A1H2LYE8"/>
<dbReference type="Pfam" id="PF09949">
    <property type="entry name" value="APP1_cat"/>
    <property type="match status" value="1"/>
</dbReference>
<keyword evidence="4" id="KW-1185">Reference proteome</keyword>
<dbReference type="InterPro" id="IPR019236">
    <property type="entry name" value="APP1_cat"/>
</dbReference>
<evidence type="ECO:0000259" key="2">
    <source>
        <dbReference type="Pfam" id="PF09949"/>
    </source>
</evidence>
<dbReference type="RefSeq" id="WP_197680625.1">
    <property type="nucleotide sequence ID" value="NZ_LT629799.1"/>
</dbReference>